<name>F4PBW4_BATDJ</name>
<dbReference type="Proteomes" id="UP000007241">
    <property type="component" value="Unassembled WGS sequence"/>
</dbReference>
<dbReference type="InterPro" id="IPR001461">
    <property type="entry name" value="Aspartic_peptidase_A1"/>
</dbReference>
<dbReference type="HOGENOM" id="CLU_037528_0_0_1"/>
<dbReference type="Pfam" id="PF00026">
    <property type="entry name" value="Asp"/>
    <property type="match status" value="1"/>
</dbReference>
<dbReference type="GO" id="GO:0006508">
    <property type="term" value="P:proteolysis"/>
    <property type="evidence" value="ECO:0007669"/>
    <property type="project" value="UniProtKB-KW"/>
</dbReference>
<keyword evidence="2" id="KW-0645">Protease</keyword>
<dbReference type="AlphaFoldDB" id="F4PBW4"/>
<keyword evidence="4" id="KW-0064">Aspartyl protease</keyword>
<dbReference type="InParanoid" id="F4PBW4"/>
<dbReference type="OrthoDB" id="2152801at2759"/>
<feature type="region of interest" description="Disordered" evidence="7">
    <location>
        <begin position="461"/>
        <end position="507"/>
    </location>
</feature>
<proteinExistence type="inferred from homology"/>
<dbReference type="GO" id="GO:0004190">
    <property type="term" value="F:aspartic-type endopeptidase activity"/>
    <property type="evidence" value="ECO:0007669"/>
    <property type="project" value="UniProtKB-KW"/>
</dbReference>
<dbReference type="GeneID" id="18239411"/>
<protein>
    <recommendedName>
        <fullName evidence="8">Peptidase A1 domain-containing protein</fullName>
    </recommendedName>
</protein>
<evidence type="ECO:0000256" key="3">
    <source>
        <dbReference type="ARBA" id="ARBA00022729"/>
    </source>
</evidence>
<accession>F4PBW4</accession>
<evidence type="ECO:0000256" key="7">
    <source>
        <dbReference type="SAM" id="MobiDB-lite"/>
    </source>
</evidence>
<dbReference type="InterPro" id="IPR021109">
    <property type="entry name" value="Peptidase_aspartic_dom_sf"/>
</dbReference>
<dbReference type="RefSeq" id="XP_006681960.1">
    <property type="nucleotide sequence ID" value="XM_006681897.1"/>
</dbReference>
<keyword evidence="6" id="KW-0865">Zymogen</keyword>
<feature type="domain" description="Peptidase A1" evidence="8">
    <location>
        <begin position="82"/>
        <end position="432"/>
    </location>
</feature>
<evidence type="ECO:0000313" key="10">
    <source>
        <dbReference type="Proteomes" id="UP000007241"/>
    </source>
</evidence>
<dbReference type="FunFam" id="2.40.70.10:FF:000017">
    <property type="entry name" value="Uncharacterized protein"/>
    <property type="match status" value="1"/>
</dbReference>
<dbReference type="InterPro" id="IPR033121">
    <property type="entry name" value="PEPTIDASE_A1"/>
</dbReference>
<comment type="similarity">
    <text evidence="1">Belongs to the peptidase A1 family.</text>
</comment>
<sequence>MTVDTIGHVHCNVTVSNHRHQYITAIGEINTAYYRECVILALQAVAAVRLELESPIESASPSNNRLSKRSPVELDGDIIKCYTMKFNVDGVNLNLRVDSTVSDIMVPLPSSSNDVGLAIQSITSGEPVAINYKGKEYKGVTSTADVTIPGTRITGINLPVIAVEKQSPDLVGIDPNFDGIFGFAYSSLSKQHSQITAMDSLYNDDVIPNNEVSLQLCPYDILHESFINIGNTDITPKCGTDGKSVAWVQSPSNSYFSVNIKNILVNDEPVNLPAEFQKKKRKNGRTLYSVVETCFLYMRFPKVVVETLVDAILDSNAITINNNMLERKLNDKEIEDIFWKHYLMSEKYFRTGWDKLPTLSIVMFAENPVTDDNRDSVVEIKLGPRDYMQRVGFEKFAFAVKAGSNDHAVLGVSFMTRLKLTFDRKHKRTGFGPGCGCELSTDGYPTISNGYRVLWPLPRLPEQPTTSGSDGTFIRRRKPSTTTDQRVVSEKTHHTVNSHKQTHDKLD</sequence>
<dbReference type="EMBL" id="GL882892">
    <property type="protein sequence ID" value="EGF77387.1"/>
    <property type="molecule type" value="Genomic_DNA"/>
</dbReference>
<evidence type="ECO:0000256" key="1">
    <source>
        <dbReference type="ARBA" id="ARBA00007447"/>
    </source>
</evidence>
<dbReference type="PANTHER" id="PTHR47965">
    <property type="entry name" value="ASPARTYL PROTEASE-RELATED"/>
    <property type="match status" value="1"/>
</dbReference>
<reference evidence="9 10" key="1">
    <citation type="submission" date="2009-12" db="EMBL/GenBank/DDBJ databases">
        <title>The draft genome of Batrachochytrium dendrobatidis.</title>
        <authorList>
            <consortium name="US DOE Joint Genome Institute (JGI-PGF)"/>
            <person name="Kuo A."/>
            <person name="Salamov A."/>
            <person name="Schmutz J."/>
            <person name="Lucas S."/>
            <person name="Pitluck S."/>
            <person name="Rosenblum E."/>
            <person name="Stajich J."/>
            <person name="Eisen M."/>
            <person name="Grigoriev I.V."/>
        </authorList>
    </citation>
    <scope>NUCLEOTIDE SEQUENCE [LARGE SCALE GENOMIC DNA]</scope>
    <source>
        <strain evidence="10">JAM81 / FGSC 10211</strain>
    </source>
</reference>
<evidence type="ECO:0000256" key="4">
    <source>
        <dbReference type="ARBA" id="ARBA00022750"/>
    </source>
</evidence>
<keyword evidence="10" id="KW-1185">Reference proteome</keyword>
<evidence type="ECO:0000256" key="5">
    <source>
        <dbReference type="ARBA" id="ARBA00022801"/>
    </source>
</evidence>
<dbReference type="Gene3D" id="2.40.70.10">
    <property type="entry name" value="Acid Proteases"/>
    <property type="match status" value="2"/>
</dbReference>
<dbReference type="PANTHER" id="PTHR47965:SF12">
    <property type="entry name" value="ASPARTIC PROTEINASE 3-RELATED"/>
    <property type="match status" value="1"/>
</dbReference>
<evidence type="ECO:0000259" key="8">
    <source>
        <dbReference type="PROSITE" id="PS51767"/>
    </source>
</evidence>
<dbReference type="FunFam" id="2.40.70.10:FF:000084">
    <property type="entry name" value="Uncharacterized protein"/>
    <property type="match status" value="1"/>
</dbReference>
<evidence type="ECO:0000313" key="9">
    <source>
        <dbReference type="EMBL" id="EGF77387.1"/>
    </source>
</evidence>
<keyword evidence="3" id="KW-0732">Signal</keyword>
<keyword evidence="5" id="KW-0378">Hydrolase</keyword>
<dbReference type="SUPFAM" id="SSF50630">
    <property type="entry name" value="Acid proteases"/>
    <property type="match status" value="1"/>
</dbReference>
<organism evidence="9 10">
    <name type="scientific">Batrachochytrium dendrobatidis (strain JAM81 / FGSC 10211)</name>
    <name type="common">Frog chytrid fungus</name>
    <dbReference type="NCBI Taxonomy" id="684364"/>
    <lineage>
        <taxon>Eukaryota</taxon>
        <taxon>Fungi</taxon>
        <taxon>Fungi incertae sedis</taxon>
        <taxon>Chytridiomycota</taxon>
        <taxon>Chytridiomycota incertae sedis</taxon>
        <taxon>Chytridiomycetes</taxon>
        <taxon>Rhizophydiales</taxon>
        <taxon>Rhizophydiales incertae sedis</taxon>
        <taxon>Batrachochytrium</taxon>
    </lineage>
</organism>
<dbReference type="PROSITE" id="PS51767">
    <property type="entry name" value="PEPTIDASE_A1"/>
    <property type="match status" value="1"/>
</dbReference>
<dbReference type="STRING" id="684364.F4PBW4"/>
<gene>
    <name evidence="9" type="ORF">BATDEDRAFT_27767</name>
</gene>
<evidence type="ECO:0000256" key="6">
    <source>
        <dbReference type="ARBA" id="ARBA00023145"/>
    </source>
</evidence>
<evidence type="ECO:0000256" key="2">
    <source>
        <dbReference type="ARBA" id="ARBA00022670"/>
    </source>
</evidence>